<evidence type="ECO:0000313" key="3">
    <source>
        <dbReference type="Proteomes" id="UP000828390"/>
    </source>
</evidence>
<gene>
    <name evidence="2" type="ORF">DPMN_025972</name>
</gene>
<feature type="compositionally biased region" description="Basic and acidic residues" evidence="1">
    <location>
        <begin position="18"/>
        <end position="33"/>
    </location>
</feature>
<dbReference type="EMBL" id="JAIWYP010000002">
    <property type="protein sequence ID" value="KAH3862996.1"/>
    <property type="molecule type" value="Genomic_DNA"/>
</dbReference>
<reference evidence="2" key="2">
    <citation type="submission" date="2020-11" db="EMBL/GenBank/DDBJ databases">
        <authorList>
            <person name="McCartney M.A."/>
            <person name="Auch B."/>
            <person name="Kono T."/>
            <person name="Mallez S."/>
            <person name="Becker A."/>
            <person name="Gohl D.M."/>
            <person name="Silverstein K.A.T."/>
            <person name="Koren S."/>
            <person name="Bechman K.B."/>
            <person name="Herman A."/>
            <person name="Abrahante J.E."/>
            <person name="Garbe J."/>
        </authorList>
    </citation>
    <scope>NUCLEOTIDE SEQUENCE</scope>
    <source>
        <strain evidence="2">Duluth1</strain>
        <tissue evidence="2">Whole animal</tissue>
    </source>
</reference>
<organism evidence="2 3">
    <name type="scientific">Dreissena polymorpha</name>
    <name type="common">Zebra mussel</name>
    <name type="synonym">Mytilus polymorpha</name>
    <dbReference type="NCBI Taxonomy" id="45954"/>
    <lineage>
        <taxon>Eukaryota</taxon>
        <taxon>Metazoa</taxon>
        <taxon>Spiralia</taxon>
        <taxon>Lophotrochozoa</taxon>
        <taxon>Mollusca</taxon>
        <taxon>Bivalvia</taxon>
        <taxon>Autobranchia</taxon>
        <taxon>Heteroconchia</taxon>
        <taxon>Euheterodonta</taxon>
        <taxon>Imparidentia</taxon>
        <taxon>Neoheterodontei</taxon>
        <taxon>Myida</taxon>
        <taxon>Dreissenoidea</taxon>
        <taxon>Dreissenidae</taxon>
        <taxon>Dreissena</taxon>
    </lineage>
</organism>
<protein>
    <submittedName>
        <fullName evidence="2">Uncharacterized protein</fullName>
    </submittedName>
</protein>
<dbReference type="Proteomes" id="UP000828390">
    <property type="component" value="Unassembled WGS sequence"/>
</dbReference>
<dbReference type="AlphaFoldDB" id="A0A9D4RC52"/>
<feature type="compositionally biased region" description="Basic residues" evidence="1">
    <location>
        <begin position="34"/>
        <end position="43"/>
    </location>
</feature>
<accession>A0A9D4RC52</accession>
<name>A0A9D4RC52_DREPO</name>
<evidence type="ECO:0000313" key="2">
    <source>
        <dbReference type="EMBL" id="KAH3862996.1"/>
    </source>
</evidence>
<comment type="caution">
    <text evidence="2">The sequence shown here is derived from an EMBL/GenBank/DDBJ whole genome shotgun (WGS) entry which is preliminary data.</text>
</comment>
<feature type="region of interest" description="Disordered" evidence="1">
    <location>
        <begin position="1"/>
        <end position="109"/>
    </location>
</feature>
<reference evidence="2" key="1">
    <citation type="journal article" date="2019" name="bioRxiv">
        <title>The Genome of the Zebra Mussel, Dreissena polymorpha: A Resource for Invasive Species Research.</title>
        <authorList>
            <person name="McCartney M.A."/>
            <person name="Auch B."/>
            <person name="Kono T."/>
            <person name="Mallez S."/>
            <person name="Zhang Y."/>
            <person name="Obille A."/>
            <person name="Becker A."/>
            <person name="Abrahante J.E."/>
            <person name="Garbe J."/>
            <person name="Badalamenti J.P."/>
            <person name="Herman A."/>
            <person name="Mangelson H."/>
            <person name="Liachko I."/>
            <person name="Sullivan S."/>
            <person name="Sone E.D."/>
            <person name="Koren S."/>
            <person name="Silverstein K.A.T."/>
            <person name="Beckman K.B."/>
            <person name="Gohl D.M."/>
        </authorList>
    </citation>
    <scope>NUCLEOTIDE SEQUENCE</scope>
    <source>
        <strain evidence="2">Duluth1</strain>
        <tissue evidence="2">Whole animal</tissue>
    </source>
</reference>
<feature type="compositionally biased region" description="Polar residues" evidence="1">
    <location>
        <begin position="93"/>
        <end position="109"/>
    </location>
</feature>
<feature type="compositionally biased region" description="Basic and acidic residues" evidence="1">
    <location>
        <begin position="44"/>
        <end position="84"/>
    </location>
</feature>
<keyword evidence="3" id="KW-1185">Reference proteome</keyword>
<sequence>MARVDQLKKTKAAKRARAYRERRNDTQHKEKERQRKKKYRARRKESISNDKMLKQREISRIRQKRYNENKKHELEGKKRKEAVKPARAKKTNWQKISSRPATMNRSKPS</sequence>
<proteinExistence type="predicted"/>
<evidence type="ECO:0000256" key="1">
    <source>
        <dbReference type="SAM" id="MobiDB-lite"/>
    </source>
</evidence>